<dbReference type="CDD" id="cd00171">
    <property type="entry name" value="Sec7"/>
    <property type="match status" value="1"/>
</dbReference>
<dbReference type="Pfam" id="PF01369">
    <property type="entry name" value="Sec7"/>
    <property type="match status" value="1"/>
</dbReference>
<dbReference type="GO" id="GO:0005085">
    <property type="term" value="F:guanyl-nucleotide exchange factor activity"/>
    <property type="evidence" value="ECO:0007669"/>
    <property type="project" value="InterPro"/>
</dbReference>
<feature type="domain" description="SEC7" evidence="2">
    <location>
        <begin position="106"/>
        <end position="288"/>
    </location>
</feature>
<dbReference type="STRING" id="6832.A0A553P6H3"/>
<gene>
    <name evidence="3" type="ORF">TCAL_01931</name>
</gene>
<dbReference type="InterPro" id="IPR023394">
    <property type="entry name" value="Sec7_C_sf"/>
</dbReference>
<dbReference type="InterPro" id="IPR036047">
    <property type="entry name" value="F-box-like_dom_sf"/>
</dbReference>
<dbReference type="CDD" id="cd22088">
    <property type="entry name" value="F-box_FBXO8"/>
    <property type="match status" value="1"/>
</dbReference>
<dbReference type="InterPro" id="IPR035999">
    <property type="entry name" value="Sec7_dom_sf"/>
</dbReference>
<feature type="domain" description="F-box" evidence="1">
    <location>
        <begin position="44"/>
        <end position="87"/>
    </location>
</feature>
<comment type="caution">
    <text evidence="3">The sequence shown here is derived from an EMBL/GenBank/DDBJ whole genome shotgun (WGS) entry which is preliminary data.</text>
</comment>
<dbReference type="OrthoDB" id="430364at2759"/>
<evidence type="ECO:0000259" key="1">
    <source>
        <dbReference type="PROSITE" id="PS50181"/>
    </source>
</evidence>
<evidence type="ECO:0000259" key="2">
    <source>
        <dbReference type="PROSITE" id="PS50190"/>
    </source>
</evidence>
<sequence>MGQTWGRSLTLLSEEMVHPDNAALEISNFYRPDEDEELEDEPNFPDLSHLPPEVALKVLSHLNATDLCLAACVWQQLATDEILWQGLCKEQWPEASIYHKANGSRSAVSMRKVFLLFDEGTLTFNSDPEKGMQYFFKNGLVRNQAFEIAKFFHSTSKLSKSQMRAYLQNRTDVVDEMIALQNYANEFLPNALRKCFAKLEAPNDRGQYLQEMLTAFSRRFCQCNPNFGHSTDSVYVMCFSLILLSVDLCSPHVKNKMSKREFIRNTRNAIQLSHDDLYGEMYDNVFLRGHVSEDGKSLLKLQHQFVPGFLALFL</sequence>
<evidence type="ECO:0000313" key="4">
    <source>
        <dbReference type="Proteomes" id="UP000318571"/>
    </source>
</evidence>
<dbReference type="PROSITE" id="PS50190">
    <property type="entry name" value="SEC7"/>
    <property type="match status" value="1"/>
</dbReference>
<reference evidence="3 4" key="1">
    <citation type="journal article" date="2018" name="Nat. Ecol. Evol.">
        <title>Genomic signatures of mitonuclear coevolution across populations of Tigriopus californicus.</title>
        <authorList>
            <person name="Barreto F.S."/>
            <person name="Watson E.T."/>
            <person name="Lima T.G."/>
            <person name="Willett C.S."/>
            <person name="Edmands S."/>
            <person name="Li W."/>
            <person name="Burton R.S."/>
        </authorList>
    </citation>
    <scope>NUCLEOTIDE SEQUENCE [LARGE SCALE GENOMIC DNA]</scope>
    <source>
        <strain evidence="3 4">San Diego</strain>
    </source>
</reference>
<evidence type="ECO:0008006" key="5">
    <source>
        <dbReference type="Google" id="ProtNLM"/>
    </source>
</evidence>
<organism evidence="3 4">
    <name type="scientific">Tigriopus californicus</name>
    <name type="common">Marine copepod</name>
    <dbReference type="NCBI Taxonomy" id="6832"/>
    <lineage>
        <taxon>Eukaryota</taxon>
        <taxon>Metazoa</taxon>
        <taxon>Ecdysozoa</taxon>
        <taxon>Arthropoda</taxon>
        <taxon>Crustacea</taxon>
        <taxon>Multicrustacea</taxon>
        <taxon>Hexanauplia</taxon>
        <taxon>Copepoda</taxon>
        <taxon>Harpacticoida</taxon>
        <taxon>Harpacticidae</taxon>
        <taxon>Tigriopus</taxon>
    </lineage>
</organism>
<dbReference type="GO" id="GO:0032012">
    <property type="term" value="P:regulation of ARF protein signal transduction"/>
    <property type="evidence" value="ECO:0007669"/>
    <property type="project" value="InterPro"/>
</dbReference>
<dbReference type="InterPro" id="IPR000904">
    <property type="entry name" value="Sec7_dom"/>
</dbReference>
<dbReference type="InterPro" id="IPR001810">
    <property type="entry name" value="F-box_dom"/>
</dbReference>
<dbReference type="InterPro" id="IPR048003">
    <property type="entry name" value="FBXO8_F-box"/>
</dbReference>
<dbReference type="Proteomes" id="UP000318571">
    <property type="component" value="Chromosome 3"/>
</dbReference>
<dbReference type="Gene3D" id="1.20.1280.50">
    <property type="match status" value="1"/>
</dbReference>
<dbReference type="OMA" id="NANPHEG"/>
<keyword evidence="4" id="KW-1185">Reference proteome</keyword>
<accession>A0A553P6H3</accession>
<dbReference type="PANTHER" id="PTHR10663:SF372">
    <property type="entry name" value="F-BOX ONLY PROTEIN 8"/>
    <property type="match status" value="1"/>
</dbReference>
<dbReference type="EMBL" id="VCGU01000007">
    <property type="protein sequence ID" value="TRY73272.1"/>
    <property type="molecule type" value="Genomic_DNA"/>
</dbReference>
<dbReference type="SMART" id="SM00222">
    <property type="entry name" value="Sec7"/>
    <property type="match status" value="1"/>
</dbReference>
<proteinExistence type="predicted"/>
<dbReference type="Pfam" id="PF12937">
    <property type="entry name" value="F-box-like"/>
    <property type="match status" value="1"/>
</dbReference>
<dbReference type="Gene3D" id="1.10.220.20">
    <property type="match status" value="1"/>
</dbReference>
<evidence type="ECO:0000313" key="3">
    <source>
        <dbReference type="EMBL" id="TRY73272.1"/>
    </source>
</evidence>
<dbReference type="Gene3D" id="1.10.1000.11">
    <property type="entry name" value="Arf Nucleotide-binding Site Opener,domain 2"/>
    <property type="match status" value="1"/>
</dbReference>
<dbReference type="PROSITE" id="PS50181">
    <property type="entry name" value="FBOX"/>
    <property type="match status" value="1"/>
</dbReference>
<protein>
    <recommendedName>
        <fullName evidence="5">SEC7 domain-containing protein</fullName>
    </recommendedName>
</protein>
<name>A0A553P6H3_TIGCA</name>
<dbReference type="AlphaFoldDB" id="A0A553P6H3"/>
<dbReference type="PANTHER" id="PTHR10663">
    <property type="entry name" value="GUANYL-NUCLEOTIDE EXCHANGE FACTOR"/>
    <property type="match status" value="1"/>
</dbReference>
<dbReference type="SUPFAM" id="SSF81383">
    <property type="entry name" value="F-box domain"/>
    <property type="match status" value="1"/>
</dbReference>
<dbReference type="SUPFAM" id="SSF48425">
    <property type="entry name" value="Sec7 domain"/>
    <property type="match status" value="1"/>
</dbReference>